<dbReference type="InterPro" id="IPR035921">
    <property type="entry name" value="F/V-ATP_Csub_sf"/>
</dbReference>
<evidence type="ECO:0000256" key="11">
    <source>
        <dbReference type="ARBA" id="ARBA00022827"/>
    </source>
</evidence>
<feature type="transmembrane region" description="Helical" evidence="18">
    <location>
        <begin position="2159"/>
        <end position="2184"/>
    </location>
</feature>
<dbReference type="GO" id="GO:0005774">
    <property type="term" value="C:vacuolar membrane"/>
    <property type="evidence" value="ECO:0007669"/>
    <property type="project" value="UniProtKB-SubCell"/>
</dbReference>
<dbReference type="SUPFAM" id="SSF46689">
    <property type="entry name" value="Homeodomain-like"/>
    <property type="match status" value="1"/>
</dbReference>
<feature type="compositionally biased region" description="Basic residues" evidence="17">
    <location>
        <begin position="8"/>
        <end position="17"/>
    </location>
</feature>
<evidence type="ECO:0000256" key="6">
    <source>
        <dbReference type="ARBA" id="ARBA00022448"/>
    </source>
</evidence>
<keyword evidence="6" id="KW-0813">Transport</keyword>
<keyword evidence="12" id="KW-0156">Chromatin regulator</keyword>
<feature type="compositionally biased region" description="Basic and acidic residues" evidence="17">
    <location>
        <begin position="261"/>
        <end position="276"/>
    </location>
</feature>
<comment type="similarity">
    <text evidence="4">Belongs to the flavin monoamine oxidase family.</text>
</comment>
<dbReference type="PROSITE" id="PS50934">
    <property type="entry name" value="SWIRM"/>
    <property type="match status" value="1"/>
</dbReference>
<evidence type="ECO:0000256" key="8">
    <source>
        <dbReference type="ARBA" id="ARBA00022630"/>
    </source>
</evidence>
<comment type="function">
    <text evidence="2">Proton-conducting pore forming subunit of the membrane integral V0 complex of vacuolar ATPase. V-ATPase is responsible for acidifying a variety of intracellular compartments in eukaryotic cells.</text>
</comment>
<evidence type="ECO:0000256" key="12">
    <source>
        <dbReference type="ARBA" id="ARBA00022853"/>
    </source>
</evidence>
<dbReference type="InterPro" id="IPR036388">
    <property type="entry name" value="WH-like_DNA-bd_sf"/>
</dbReference>
<keyword evidence="11" id="KW-0274">FAD</keyword>
<feature type="domain" description="SWIRM" evidence="19">
    <location>
        <begin position="671"/>
        <end position="771"/>
    </location>
</feature>
<dbReference type="InterPro" id="IPR011555">
    <property type="entry name" value="ATPase_proteolipid_su_C_euk"/>
</dbReference>
<protein>
    <recommendedName>
        <fullName evidence="19">SWIRM domain-containing protein</fullName>
    </recommendedName>
</protein>
<evidence type="ECO:0000256" key="15">
    <source>
        <dbReference type="ARBA" id="ARBA00023065"/>
    </source>
</evidence>
<name>A0A2N9IZ77_FAGSY</name>
<feature type="transmembrane region" description="Helical" evidence="18">
    <location>
        <begin position="2234"/>
        <end position="2259"/>
    </location>
</feature>
<feature type="transmembrane region" description="Helical" evidence="18">
    <location>
        <begin position="2117"/>
        <end position="2139"/>
    </location>
</feature>
<comment type="subcellular location">
    <subcellularLocation>
        <location evidence="3">Vacuole membrane</location>
        <topology evidence="3">Multi-pass membrane protein</topology>
    </subcellularLocation>
</comment>
<dbReference type="EMBL" id="OIVN01006275">
    <property type="protein sequence ID" value="SPD29550.1"/>
    <property type="molecule type" value="Genomic_DNA"/>
</dbReference>
<dbReference type="CDD" id="cd18176">
    <property type="entry name" value="ATP-synt_Vo_c_ATP6C_rpt2"/>
    <property type="match status" value="1"/>
</dbReference>
<evidence type="ECO:0000256" key="13">
    <source>
        <dbReference type="ARBA" id="ARBA00022989"/>
    </source>
</evidence>
<dbReference type="InterPro" id="IPR007526">
    <property type="entry name" value="SWIRM"/>
</dbReference>
<dbReference type="CDD" id="cd18175">
    <property type="entry name" value="ATP-synt_Vo_c_ATP6C_rpt1"/>
    <property type="match status" value="1"/>
</dbReference>
<dbReference type="FunFam" id="1.20.120.610:FF:000003">
    <property type="entry name" value="V-type proton ATPase proteolipid subunit"/>
    <property type="match status" value="1"/>
</dbReference>
<evidence type="ECO:0000256" key="7">
    <source>
        <dbReference type="ARBA" id="ARBA00022554"/>
    </source>
</evidence>
<dbReference type="InterPro" id="IPR036188">
    <property type="entry name" value="FAD/NAD-bd_sf"/>
</dbReference>
<dbReference type="InterPro" id="IPR000245">
    <property type="entry name" value="ATPase_proteolipid_csu"/>
</dbReference>
<dbReference type="FunFam" id="3.50.50.60:FF:000507">
    <property type="entry name" value="Lysine-specific histone demethylase 1 homolog 3"/>
    <property type="match status" value="1"/>
</dbReference>
<keyword evidence="9 18" id="KW-0812">Transmembrane</keyword>
<proteinExistence type="inferred from homology"/>
<feature type="region of interest" description="Disordered" evidence="17">
    <location>
        <begin position="568"/>
        <end position="620"/>
    </location>
</feature>
<evidence type="ECO:0000256" key="1">
    <source>
        <dbReference type="ARBA" id="ARBA00001974"/>
    </source>
</evidence>
<reference evidence="20" key="1">
    <citation type="submission" date="2018-02" db="EMBL/GenBank/DDBJ databases">
        <authorList>
            <person name="Cohen D.B."/>
            <person name="Kent A.D."/>
        </authorList>
    </citation>
    <scope>NUCLEOTIDE SEQUENCE</scope>
</reference>
<keyword evidence="14" id="KW-0560">Oxidoreductase</keyword>
<feature type="compositionally biased region" description="Basic and acidic residues" evidence="17">
    <location>
        <begin position="26"/>
        <end position="37"/>
    </location>
</feature>
<keyword evidence="7" id="KW-0926">Vacuole</keyword>
<evidence type="ECO:0000256" key="14">
    <source>
        <dbReference type="ARBA" id="ARBA00023002"/>
    </source>
</evidence>
<evidence type="ECO:0000256" key="3">
    <source>
        <dbReference type="ARBA" id="ARBA00004128"/>
    </source>
</evidence>
<dbReference type="GO" id="GO:0141052">
    <property type="term" value="F:histone H3 demethylase activity"/>
    <property type="evidence" value="ECO:0007669"/>
    <property type="project" value="UniProtKB-ARBA"/>
</dbReference>
<dbReference type="Pfam" id="PF01593">
    <property type="entry name" value="Amino_oxidase"/>
    <property type="match status" value="1"/>
</dbReference>
<evidence type="ECO:0000256" key="2">
    <source>
        <dbReference type="ARBA" id="ARBA00002481"/>
    </source>
</evidence>
<keyword evidence="10" id="KW-0375">Hydrogen ion transport</keyword>
<dbReference type="InterPro" id="IPR035441">
    <property type="entry name" value="TFIIS/LEDGF_dom_sf"/>
</dbReference>
<dbReference type="GO" id="GO:0033179">
    <property type="term" value="C:proton-transporting V-type ATPase, V0 domain"/>
    <property type="evidence" value="ECO:0007669"/>
    <property type="project" value="InterPro"/>
</dbReference>
<evidence type="ECO:0000256" key="18">
    <source>
        <dbReference type="SAM" id="Phobius"/>
    </source>
</evidence>
<feature type="transmembrane region" description="Helical" evidence="18">
    <location>
        <begin position="2088"/>
        <end position="2110"/>
    </location>
</feature>
<dbReference type="GO" id="GO:0016705">
    <property type="term" value="F:oxidoreductase activity, acting on paired donors, with incorporation or reduction of molecular oxygen"/>
    <property type="evidence" value="ECO:0007669"/>
    <property type="project" value="UniProtKB-ARBA"/>
</dbReference>
<feature type="transmembrane region" description="Helical" evidence="18">
    <location>
        <begin position="2196"/>
        <end position="2219"/>
    </location>
</feature>
<dbReference type="InterPro" id="IPR009057">
    <property type="entry name" value="Homeodomain-like_sf"/>
</dbReference>
<dbReference type="PRINTS" id="PR00122">
    <property type="entry name" value="VACATPASE"/>
</dbReference>
<dbReference type="SUPFAM" id="SSF47676">
    <property type="entry name" value="Conserved domain common to transcription factors TFIIS, elongin A, CRSP70"/>
    <property type="match status" value="1"/>
</dbReference>
<dbReference type="NCBIfam" id="TIGR01100">
    <property type="entry name" value="V_ATP_synt_C"/>
    <property type="match status" value="1"/>
</dbReference>
<keyword evidence="16 18" id="KW-0472">Membrane</keyword>
<dbReference type="PANTHER" id="PTHR10742">
    <property type="entry name" value="FLAVIN MONOAMINE OXIDASE"/>
    <property type="match status" value="1"/>
</dbReference>
<dbReference type="Gene3D" id="1.20.120.610">
    <property type="entry name" value="lithium bound rotor ring of v- atpase"/>
    <property type="match status" value="1"/>
</dbReference>
<dbReference type="Gene3D" id="3.50.50.60">
    <property type="entry name" value="FAD/NAD(P)-binding domain"/>
    <property type="match status" value="2"/>
</dbReference>
<comment type="similarity">
    <text evidence="5">Belongs to the V-ATPase proteolipid subunit family.</text>
</comment>
<keyword evidence="8" id="KW-0285">Flavoprotein</keyword>
<dbReference type="Gene3D" id="1.10.10.10">
    <property type="entry name" value="Winged helix-like DNA-binding domain superfamily/Winged helix DNA-binding domain"/>
    <property type="match status" value="1"/>
</dbReference>
<organism evidence="20">
    <name type="scientific">Fagus sylvatica</name>
    <name type="common">Beechnut</name>
    <dbReference type="NCBI Taxonomy" id="28930"/>
    <lineage>
        <taxon>Eukaryota</taxon>
        <taxon>Viridiplantae</taxon>
        <taxon>Streptophyta</taxon>
        <taxon>Embryophyta</taxon>
        <taxon>Tracheophyta</taxon>
        <taxon>Spermatophyta</taxon>
        <taxon>Magnoliopsida</taxon>
        <taxon>eudicotyledons</taxon>
        <taxon>Gunneridae</taxon>
        <taxon>Pentapetalae</taxon>
        <taxon>rosids</taxon>
        <taxon>fabids</taxon>
        <taxon>Fagales</taxon>
        <taxon>Fagaceae</taxon>
        <taxon>Fagus</taxon>
    </lineage>
</organism>
<dbReference type="PANTHER" id="PTHR10742:SF410">
    <property type="entry name" value="LYSINE-SPECIFIC HISTONE DEMETHYLASE 2"/>
    <property type="match status" value="1"/>
</dbReference>
<comment type="cofactor">
    <cofactor evidence="1">
        <name>FAD</name>
        <dbReference type="ChEBI" id="CHEBI:57692"/>
    </cofactor>
</comment>
<dbReference type="Pfam" id="PF04433">
    <property type="entry name" value="SWIRM"/>
    <property type="match status" value="1"/>
</dbReference>
<evidence type="ECO:0000256" key="10">
    <source>
        <dbReference type="ARBA" id="ARBA00022781"/>
    </source>
</evidence>
<evidence type="ECO:0000256" key="17">
    <source>
        <dbReference type="SAM" id="MobiDB-lite"/>
    </source>
</evidence>
<dbReference type="InterPro" id="IPR057031">
    <property type="entry name" value="SFR19-like_C"/>
</dbReference>
<feature type="region of interest" description="Disordered" evidence="17">
    <location>
        <begin position="360"/>
        <end position="391"/>
    </location>
</feature>
<dbReference type="Pfam" id="PF23030">
    <property type="entry name" value="SCAF11-like_C"/>
    <property type="match status" value="1"/>
</dbReference>
<feature type="compositionally biased region" description="Basic residues" evidence="17">
    <location>
        <begin position="610"/>
        <end position="619"/>
    </location>
</feature>
<dbReference type="Gene3D" id="3.90.660.10">
    <property type="match status" value="1"/>
</dbReference>
<evidence type="ECO:0000256" key="16">
    <source>
        <dbReference type="ARBA" id="ARBA00023136"/>
    </source>
</evidence>
<feature type="region of interest" description="Disordered" evidence="17">
    <location>
        <begin position="1606"/>
        <end position="1647"/>
    </location>
</feature>
<dbReference type="SUPFAM" id="SSF51905">
    <property type="entry name" value="FAD/NAD(P)-binding domain"/>
    <property type="match status" value="1"/>
</dbReference>
<dbReference type="InterPro" id="IPR002379">
    <property type="entry name" value="ATPase_proteolipid_c-like_dom"/>
</dbReference>
<evidence type="ECO:0000313" key="20">
    <source>
        <dbReference type="EMBL" id="SPD29550.1"/>
    </source>
</evidence>
<keyword evidence="13 18" id="KW-1133">Transmembrane helix</keyword>
<accession>A0A2N9IZ77</accession>
<dbReference type="SUPFAM" id="SSF81333">
    <property type="entry name" value="F1F0 ATP synthase subunit C"/>
    <property type="match status" value="1"/>
</dbReference>
<evidence type="ECO:0000256" key="9">
    <source>
        <dbReference type="ARBA" id="ARBA00022692"/>
    </source>
</evidence>
<feature type="region of interest" description="Disordered" evidence="17">
    <location>
        <begin position="258"/>
        <end position="307"/>
    </location>
</feature>
<feature type="compositionally biased region" description="Polar residues" evidence="17">
    <location>
        <begin position="75"/>
        <end position="89"/>
    </location>
</feature>
<dbReference type="InterPro" id="IPR050281">
    <property type="entry name" value="Flavin_monoamine_oxidase"/>
</dbReference>
<dbReference type="GO" id="GO:0046961">
    <property type="term" value="F:proton-transporting ATPase activity, rotational mechanism"/>
    <property type="evidence" value="ECO:0007669"/>
    <property type="project" value="InterPro"/>
</dbReference>
<dbReference type="InterPro" id="IPR002937">
    <property type="entry name" value="Amino_oxidase"/>
</dbReference>
<dbReference type="Pfam" id="PF00137">
    <property type="entry name" value="ATP-synt_C"/>
    <property type="match status" value="2"/>
</dbReference>
<evidence type="ECO:0000256" key="4">
    <source>
        <dbReference type="ARBA" id="ARBA00005995"/>
    </source>
</evidence>
<feature type="region of interest" description="Disordered" evidence="17">
    <location>
        <begin position="1"/>
        <end position="109"/>
    </location>
</feature>
<evidence type="ECO:0000259" key="19">
    <source>
        <dbReference type="PROSITE" id="PS50934"/>
    </source>
</evidence>
<keyword evidence="15" id="KW-0406">Ion transport</keyword>
<sequence length="2269" mass="246051">MDGEDKKRDRRNSKKVKSGLESGGEGGKKVEVGEEKLAVGGGDLGGMDDTLASFKKKLKGPKKDSGSGILRGRSSALNVADSSDRSSNGPVEDVEKGRVMGGDEGSDVTMDAGVEYKCKGKVKRPNINSMAKTVDDHVDLDNDLESMGSGCNNLRELESGLCPREGPNQSVDEHLEDSLSELVWKSQSGLIKKSWVSSSLKQKREAQTLEDGLSPCSESPVGFLKHVTVRRLGSDAASKLECNKGCLLLQQLKKRLMRPSDNGHDRSSKLIFEDPPPRSPSSRSPSKGIQNEAMEDPCGSNAQEGYNMDNDSLNEVCDGEFSCVQINSAHSHKAAMGTRTFKDKLKHCSTVNSSTLVHDVVNMPNPISGPEKMEEDNGFGKGESNRGFRDSLTQQSEGLPTMHVSNADLEISPSLVQKESLVTYHDDGLLKESCRYTPNDICNSVSRKNLEVSLQCISLHSSPHVVKVGETCRDGDGINTCTEEPDLASDSMQKEHVIVSDVQLSPRVCNLGLAFQMDLQEKNLETCLYPNKSFLSIQKCSSTLHQNQPSDDVSKGICVPSHDYCSVNEEGNGASPPSITRDENENYPEDATSVPDCENKDGKLSTGQRAARKPKKRRHGDMAYEGDADWDILLSAQGFLESHGVVDSEHSFRTRAKCDTSSNISAEAENGNAAAVSAGLKAHAAGPVEKIKFKEVLKRKGGLQEYLECRNWILSLWSKDVSRILPLADCGVSDTPFEDEPPRATLIREIYAFLDHSGYINVGIASEKEKAETNAKHNYQLLNGKNLKENSGSSVAELEDGVSFIVGQVKSSETSMEAKNDVILENENQMLEAIRGSRSGTPAALDLPDATEREECLADDNPEYGSIDNMHVLSTGPSCEVLDGRTAPVITPELVNDSCTIQSASDDQVGGNHSLQCDSDVRKRIIIVGAGPAGLTAARHLQRQGFSVTVLEGRSRIGGRVFTDRSSLSVPVDLGASIITGVEADVATERRPDPSALVCAQLGLELTVLNSDCPLYDIFTGQKVPADLDDALEAEYNSLLDDMVVLVAQKGEHAMRMSLEDGLEYALKRRRLARLGTNSEETELHTSVFDFKKGGVDGCFPERNGSKEEILSPLERRVMDWHFANLEYGCAALLKQVSLPYWNQDDVYGGFGGAHCMIKGGYSTVVESLGEGLPIHLNHVVTDVSYETKDSGSNGSESYRVKVSTSNGSEFLGDGVLITVPLGCLKAEAIKFSPPLPQWKHSSIERLGFGVLNKVVLEFPEVFWDDSVDYFGATAEETNRRGQCFMFWNVRKTAGAPILIALMVGKAAIDGQNMSSSDHVNHAVMVLRKLFGEALVPDPVASIVTDWGRDPFSYGAYSYVAVGASGEDYDLLGRPVENCLFFAGEATCKEHPDTVGGAMMSGLREAVRIIDILRTGNDYTAEVEAMEAAHRQSDFERDEYRDITKRLDAVEFSNALNKNSLDGSQILTIEALLQEMFFYAKTTAGRLCVAKELLNLPVETLKSFAGTKDGLTTLNSWILDSMGKDGTQLLRHCVRLLVLVSTDLLAVRLSGIGKTVKEKVCVHTSRDIRAIASQLVNVWLEVFRKEKASNGGLKLSRQATAIDSVKRKSLKDPVSGKPPLHTHHGASESKGNLQVPASGGHLPSNANVKKVNGKAVKLETTNESKMEITSRSQGSIGALDTELEGNNVAMSDEERAAFAAAEAARAAALAAAEAYASSEAKCNTLLQLPKIPSFHKFARRDQYSQIDEVDTRRKWSGGVLGRQDCISEIDSRNYKVRNWSVDFSAACANLDSSKVSVDNLSLRSHSNEIASHMNFREHSGESVAVDSSLYTKAWVDTAGSVGIKDYHAIDRWQSQAAAADSDFFRSTVHIKDEEDSNTSSRLPTWNRDRLANESSVSQVTVNNESVKNLSRGADRIKQAVVDYVASLLMPLYKARKIDKEGYKSIMKKTATKVMEQATDAEKTMSVSEFLDFKRRNKIRSFVDKLIERHMEMKPNEFVAYVGGGRPWLVLQLVLHSKHAYGRNGMVFSSLNGHNGIASKCNMFKVRCLHANVIRDGHGASGWDDKIGLLSAIGSSSIKVVPPRVGENIVAVLLMRGMPCVALLLEFALFSGDETAPFFGFLGAAAALVFSCMGAAYGTAKSGVGVASMGVMRPELVMKSIVPVVMAGVLGIYGLIIAVIISTGINPKAKSYYLFDGYAHLSSGLACGLAGLSAGMAIGIVGDAGVRANAQQPKLFVGMILILIFAEALALYGLIVGIILSSRAGQSRAD</sequence>
<gene>
    <name evidence="20" type="ORF">FSB_LOCUS57432</name>
</gene>
<evidence type="ECO:0000256" key="5">
    <source>
        <dbReference type="ARBA" id="ARBA00007296"/>
    </source>
</evidence>
<dbReference type="SUPFAM" id="SSF54373">
    <property type="entry name" value="FAD-linked reductases, C-terminal domain"/>
    <property type="match status" value="1"/>
</dbReference>